<evidence type="ECO:0000256" key="5">
    <source>
        <dbReference type="PIRSR" id="PIRSR000097-2"/>
    </source>
</evidence>
<dbReference type="PANTHER" id="PTHR43827:SF3">
    <property type="entry name" value="NADP-DEPENDENT OXIDOREDUCTASE DOMAIN-CONTAINING PROTEIN"/>
    <property type="match status" value="1"/>
</dbReference>
<gene>
    <name evidence="8" type="primary">dkgA</name>
    <name evidence="8" type="ORF">AWB95_05440</name>
</gene>
<organism evidence="8 9">
    <name type="scientific">Mycobacterium celatum</name>
    <dbReference type="NCBI Taxonomy" id="28045"/>
    <lineage>
        <taxon>Bacteria</taxon>
        <taxon>Bacillati</taxon>
        <taxon>Actinomycetota</taxon>
        <taxon>Actinomycetes</taxon>
        <taxon>Mycobacteriales</taxon>
        <taxon>Mycobacteriaceae</taxon>
        <taxon>Mycobacterium</taxon>
    </lineage>
</organism>
<reference evidence="8 9" key="1">
    <citation type="submission" date="2016-01" db="EMBL/GenBank/DDBJ databases">
        <title>The new phylogeny of the genus Mycobacterium.</title>
        <authorList>
            <person name="Tarcisio F."/>
            <person name="Conor M."/>
            <person name="Antonella G."/>
            <person name="Elisabetta G."/>
            <person name="Giulia F.S."/>
            <person name="Sara T."/>
            <person name="Anna F."/>
            <person name="Clotilde B."/>
            <person name="Roberto B."/>
            <person name="Veronica D.S."/>
            <person name="Fabio R."/>
            <person name="Monica P."/>
            <person name="Olivier J."/>
            <person name="Enrico T."/>
            <person name="Nicola S."/>
        </authorList>
    </citation>
    <scope>NUCLEOTIDE SEQUENCE [LARGE SCALE GENOMIC DNA]</scope>
    <source>
        <strain evidence="8 9">DSM 44243</strain>
    </source>
</reference>
<feature type="domain" description="NADP-dependent oxidoreductase" evidence="7">
    <location>
        <begin position="30"/>
        <end position="268"/>
    </location>
</feature>
<keyword evidence="9" id="KW-1185">Reference proteome</keyword>
<feature type="binding site" evidence="5">
    <location>
        <position position="116"/>
    </location>
    <ligand>
        <name>substrate</name>
    </ligand>
</feature>
<evidence type="ECO:0000256" key="6">
    <source>
        <dbReference type="PIRSR" id="PIRSR000097-3"/>
    </source>
</evidence>
<protein>
    <submittedName>
        <fullName evidence="8">2,5-diketo-D-gluconic acid reductase</fullName>
    </submittedName>
</protein>
<dbReference type="STRING" id="28045.AWB95_05440"/>
<evidence type="ECO:0000256" key="3">
    <source>
        <dbReference type="ARBA" id="ARBA00023002"/>
    </source>
</evidence>
<evidence type="ECO:0000259" key="7">
    <source>
        <dbReference type="Pfam" id="PF00248"/>
    </source>
</evidence>
<dbReference type="CDD" id="cd19134">
    <property type="entry name" value="AKR_AKR5H1"/>
    <property type="match status" value="1"/>
</dbReference>
<evidence type="ECO:0000313" key="8">
    <source>
        <dbReference type="EMBL" id="ORV18217.1"/>
    </source>
</evidence>
<dbReference type="AlphaFoldDB" id="A0A1X1RV06"/>
<dbReference type="Proteomes" id="UP000193907">
    <property type="component" value="Unassembled WGS sequence"/>
</dbReference>
<proteinExistence type="inferred from homology"/>
<dbReference type="EMBL" id="LQOM01000016">
    <property type="protein sequence ID" value="ORV18217.1"/>
    <property type="molecule type" value="Genomic_DNA"/>
</dbReference>
<dbReference type="GO" id="GO:0016616">
    <property type="term" value="F:oxidoreductase activity, acting on the CH-OH group of donors, NAD or NADP as acceptor"/>
    <property type="evidence" value="ECO:0007669"/>
    <property type="project" value="UniProtKB-ARBA"/>
</dbReference>
<dbReference type="SUPFAM" id="SSF51430">
    <property type="entry name" value="NAD(P)-linked oxidoreductase"/>
    <property type="match status" value="1"/>
</dbReference>
<dbReference type="PRINTS" id="PR00069">
    <property type="entry name" value="ALDKETRDTASE"/>
</dbReference>
<evidence type="ECO:0000256" key="1">
    <source>
        <dbReference type="ARBA" id="ARBA00007905"/>
    </source>
</evidence>
<dbReference type="FunFam" id="3.20.20.100:FF:000002">
    <property type="entry name" value="2,5-diketo-D-gluconic acid reductase A"/>
    <property type="match status" value="1"/>
</dbReference>
<dbReference type="InterPro" id="IPR036812">
    <property type="entry name" value="NAD(P)_OxRdtase_dom_sf"/>
</dbReference>
<evidence type="ECO:0000256" key="4">
    <source>
        <dbReference type="PIRSR" id="PIRSR000097-1"/>
    </source>
</evidence>
<keyword evidence="2" id="KW-0521">NADP</keyword>
<feature type="site" description="Lowers pKa of active site Tyr" evidence="6">
    <location>
        <position position="83"/>
    </location>
</feature>
<feature type="active site" description="Proton donor" evidence="4">
    <location>
        <position position="58"/>
    </location>
</feature>
<dbReference type="InterPro" id="IPR020471">
    <property type="entry name" value="AKR"/>
</dbReference>
<evidence type="ECO:0000313" key="9">
    <source>
        <dbReference type="Proteomes" id="UP000193907"/>
    </source>
</evidence>
<accession>A0A1X1RV06</accession>
<dbReference type="InterPro" id="IPR023210">
    <property type="entry name" value="NADP_OxRdtase_dom"/>
</dbReference>
<dbReference type="PIRSF" id="PIRSF000097">
    <property type="entry name" value="AKR"/>
    <property type="match status" value="1"/>
</dbReference>
<dbReference type="Pfam" id="PF00248">
    <property type="entry name" value="Aldo_ket_red"/>
    <property type="match status" value="1"/>
</dbReference>
<comment type="caution">
    <text evidence="8">The sequence shown here is derived from an EMBL/GenBank/DDBJ whole genome shotgun (WGS) entry which is preliminary data.</text>
</comment>
<comment type="similarity">
    <text evidence="1">Belongs to the aldo/keto reductase family.</text>
</comment>
<dbReference type="PANTHER" id="PTHR43827">
    <property type="entry name" value="2,5-DIKETO-D-GLUCONIC ACID REDUCTASE"/>
    <property type="match status" value="1"/>
</dbReference>
<sequence length="283" mass="30265">MTLTGESGATVPAIALNDENTMPVLGLGVAELSDDETERAVSAALEAGCRLIDTAAVYGNEAAVGRAIAASGIPRAELFVTTKLANADQGFARSQEACQESLERLGLEYVDLYLIHWPAPQLGEYVNSFGGLIQVRGNGLARSIGVANFTEEHLSTVIDLTFVTPAVNQIELHPLLNQAELRSANASHSVVTQAYSPLAVGRLLDNPTVTSIAGEYSRTPAQVLLRWNLQLGNAVVFRSGKPERIASNFDVFDFELAAEHMDALNGLNDGTRVREDPLTYTGI</sequence>
<name>A0A1X1RV06_MYCCE</name>
<dbReference type="Gene3D" id="3.20.20.100">
    <property type="entry name" value="NADP-dependent oxidoreductase domain"/>
    <property type="match status" value="1"/>
</dbReference>
<keyword evidence="3" id="KW-0560">Oxidoreductase</keyword>
<evidence type="ECO:0000256" key="2">
    <source>
        <dbReference type="ARBA" id="ARBA00022857"/>
    </source>
</evidence>